<dbReference type="Proteomes" id="UP000035034">
    <property type="component" value="Unassembled WGS sequence"/>
</dbReference>
<evidence type="ECO:0000256" key="3">
    <source>
        <dbReference type="ARBA" id="ARBA00022989"/>
    </source>
</evidence>
<feature type="transmembrane region" description="Helical" evidence="5">
    <location>
        <begin position="42"/>
        <end position="59"/>
    </location>
</feature>
<evidence type="ECO:0000256" key="2">
    <source>
        <dbReference type="ARBA" id="ARBA00022692"/>
    </source>
</evidence>
<name>H0QX04_9ACTN</name>
<evidence type="ECO:0000313" key="6">
    <source>
        <dbReference type="EMBL" id="GAB17355.1"/>
    </source>
</evidence>
<keyword evidence="7" id="KW-1185">Reference proteome</keyword>
<protein>
    <recommendedName>
        <fullName evidence="8">DoxX family protein</fullName>
    </recommendedName>
</protein>
<reference evidence="6 7" key="1">
    <citation type="submission" date="2011-12" db="EMBL/GenBank/DDBJ databases">
        <title>Whole genome shotgun sequence of Gordonia effusa NBRC 100432.</title>
        <authorList>
            <person name="Yoshida I."/>
            <person name="Takarada H."/>
            <person name="Hosoyama A."/>
            <person name="Tsuchikane K."/>
            <person name="Katsumata H."/>
            <person name="Yamazaki S."/>
            <person name="Fujita N."/>
        </authorList>
    </citation>
    <scope>NUCLEOTIDE SEQUENCE [LARGE SCALE GENOMIC DNA]</scope>
    <source>
        <strain evidence="6 7">NBRC 100432</strain>
    </source>
</reference>
<feature type="transmembrane region" description="Helical" evidence="5">
    <location>
        <begin position="66"/>
        <end position="85"/>
    </location>
</feature>
<dbReference type="STRING" id="1077974.GOEFS_028_00190"/>
<accession>H0QX04</accession>
<dbReference type="Pfam" id="PF13564">
    <property type="entry name" value="DoxX_2"/>
    <property type="match status" value="1"/>
</dbReference>
<dbReference type="EMBL" id="BAEH01000028">
    <property type="protein sequence ID" value="GAB17355.1"/>
    <property type="molecule type" value="Genomic_DNA"/>
</dbReference>
<gene>
    <name evidence="6" type="ORF">GOEFS_028_00190</name>
</gene>
<dbReference type="OrthoDB" id="4337053at2"/>
<sequence length="119" mass="12318">MTILLVVTIVCIVSTALIALPDYMPAKFVLKNSSEVGVPAAALPYLATLKLLGAAGLLVGLTVEPWIGVAAGCGLTLYFIGAVGIHVRARVLYNIAFPAAYLLLALLSTAYFIGPVADS</sequence>
<evidence type="ECO:0000256" key="1">
    <source>
        <dbReference type="ARBA" id="ARBA00004141"/>
    </source>
</evidence>
<evidence type="ECO:0008006" key="8">
    <source>
        <dbReference type="Google" id="ProtNLM"/>
    </source>
</evidence>
<evidence type="ECO:0000256" key="5">
    <source>
        <dbReference type="SAM" id="Phobius"/>
    </source>
</evidence>
<keyword evidence="3 5" id="KW-1133">Transmembrane helix</keyword>
<dbReference type="eggNOG" id="ENOG5033MD5">
    <property type="taxonomic scope" value="Bacteria"/>
</dbReference>
<keyword evidence="4 5" id="KW-0472">Membrane</keyword>
<keyword evidence="2 5" id="KW-0812">Transmembrane</keyword>
<organism evidence="6 7">
    <name type="scientific">Gordonia effusa NBRC 100432</name>
    <dbReference type="NCBI Taxonomy" id="1077974"/>
    <lineage>
        <taxon>Bacteria</taxon>
        <taxon>Bacillati</taxon>
        <taxon>Actinomycetota</taxon>
        <taxon>Actinomycetes</taxon>
        <taxon>Mycobacteriales</taxon>
        <taxon>Gordoniaceae</taxon>
        <taxon>Gordonia</taxon>
    </lineage>
</organism>
<evidence type="ECO:0000256" key="4">
    <source>
        <dbReference type="ARBA" id="ARBA00023136"/>
    </source>
</evidence>
<comment type="caution">
    <text evidence="6">The sequence shown here is derived from an EMBL/GenBank/DDBJ whole genome shotgun (WGS) entry which is preliminary data.</text>
</comment>
<dbReference type="RefSeq" id="WP_007316693.1">
    <property type="nucleotide sequence ID" value="NZ_BAEH01000028.1"/>
</dbReference>
<evidence type="ECO:0000313" key="7">
    <source>
        <dbReference type="Proteomes" id="UP000035034"/>
    </source>
</evidence>
<proteinExistence type="predicted"/>
<dbReference type="AlphaFoldDB" id="H0QX04"/>
<dbReference type="GO" id="GO:0016020">
    <property type="term" value="C:membrane"/>
    <property type="evidence" value="ECO:0007669"/>
    <property type="project" value="UniProtKB-SubCell"/>
</dbReference>
<feature type="transmembrane region" description="Helical" evidence="5">
    <location>
        <begin position="91"/>
        <end position="113"/>
    </location>
</feature>
<dbReference type="InterPro" id="IPR032808">
    <property type="entry name" value="DoxX"/>
</dbReference>
<comment type="subcellular location">
    <subcellularLocation>
        <location evidence="1">Membrane</location>
        <topology evidence="1">Multi-pass membrane protein</topology>
    </subcellularLocation>
</comment>